<evidence type="ECO:0000313" key="4">
    <source>
        <dbReference type="Proteomes" id="UP000229307"/>
    </source>
</evidence>
<evidence type="ECO:0000259" key="2">
    <source>
        <dbReference type="Pfam" id="PF04015"/>
    </source>
</evidence>
<evidence type="ECO:0000256" key="1">
    <source>
        <dbReference type="SAM" id="SignalP"/>
    </source>
</evidence>
<evidence type="ECO:0000313" key="3">
    <source>
        <dbReference type="EMBL" id="PIZ16497.1"/>
    </source>
</evidence>
<keyword evidence="1" id="KW-0732">Signal</keyword>
<name>A0A2M7SAB2_9BACT</name>
<feature type="chain" id="PRO_5014895826" description="DUF362 domain-containing protein" evidence="1">
    <location>
        <begin position="23"/>
        <end position="381"/>
    </location>
</feature>
<reference evidence="4" key="1">
    <citation type="submission" date="2017-09" db="EMBL/GenBank/DDBJ databases">
        <title>Depth-based differentiation of microbial function through sediment-hosted aquifers and enrichment of novel symbionts in the deep terrestrial subsurface.</title>
        <authorList>
            <person name="Probst A.J."/>
            <person name="Ladd B."/>
            <person name="Jarett J.K."/>
            <person name="Geller-Mcgrath D.E."/>
            <person name="Sieber C.M.K."/>
            <person name="Emerson J.B."/>
            <person name="Anantharaman K."/>
            <person name="Thomas B.C."/>
            <person name="Malmstrom R."/>
            <person name="Stieglmeier M."/>
            <person name="Klingl A."/>
            <person name="Woyke T."/>
            <person name="Ryan C.M."/>
            <person name="Banfield J.F."/>
        </authorList>
    </citation>
    <scope>NUCLEOTIDE SEQUENCE [LARGE SCALE GENOMIC DNA]</scope>
</reference>
<dbReference type="AlphaFoldDB" id="A0A2M7SAB2"/>
<dbReference type="InterPro" id="IPR007160">
    <property type="entry name" value="DUF362"/>
</dbReference>
<protein>
    <recommendedName>
        <fullName evidence="2">DUF362 domain-containing protein</fullName>
    </recommendedName>
</protein>
<proteinExistence type="predicted"/>
<organism evidence="3 4">
    <name type="scientific">Candidatus Desantisbacteria bacterium CG_4_10_14_0_8_um_filter_48_22</name>
    <dbReference type="NCBI Taxonomy" id="1974543"/>
    <lineage>
        <taxon>Bacteria</taxon>
        <taxon>Candidatus Desantisiibacteriota</taxon>
    </lineage>
</organism>
<feature type="domain" description="DUF362" evidence="2">
    <location>
        <begin position="89"/>
        <end position="301"/>
    </location>
</feature>
<dbReference type="EMBL" id="PFMR01000182">
    <property type="protein sequence ID" value="PIZ16497.1"/>
    <property type="molecule type" value="Genomic_DNA"/>
</dbReference>
<dbReference type="Proteomes" id="UP000229307">
    <property type="component" value="Unassembled WGS sequence"/>
</dbReference>
<sequence length="381" mass="41577">MKKSHLASLIGLILLICFNAGSFEQETIPLNLKTGARSFRYTEGWLLGPPVVAVVKCGSYDLQEVRRAVAEAIGLIGGLGDVIKPKDAVAIKPNLCDNTPAEWGVTTHVNLAIALIEHIRKITDSEITIMEGTGASPTIDCFRDMGWKDLTKKGCRLLDLNHPFPHTDFETYAVPGEGLYFKSLRLNKEIEKADVFISVAKMKMHSSAGITLTLKNQFGSPPRDVYAPEGTSKSMLHGLSRHDISMVINDINAANPINLAMIDGIIGMEGGEGFWIPGAERKALRVIVVGKNAVAVDAVGAFLMGHNPAAEYPSPPFVNCQNYLRIARDLGLGPNDLKEIDIKLGKGIKRIEDAVVYFKTAWANPEVEPDFKPTEAHRIKP</sequence>
<accession>A0A2M7SAB2</accession>
<comment type="caution">
    <text evidence="3">The sequence shown here is derived from an EMBL/GenBank/DDBJ whole genome shotgun (WGS) entry which is preliminary data.</text>
</comment>
<feature type="signal peptide" evidence="1">
    <location>
        <begin position="1"/>
        <end position="22"/>
    </location>
</feature>
<gene>
    <name evidence="3" type="ORF">COY52_06860</name>
</gene>
<dbReference type="Pfam" id="PF04015">
    <property type="entry name" value="DUF362"/>
    <property type="match status" value="1"/>
</dbReference>